<evidence type="ECO:0000256" key="3">
    <source>
        <dbReference type="ARBA" id="ARBA00061607"/>
    </source>
</evidence>
<comment type="similarity">
    <text evidence="3">Belongs to the MoxR family.</text>
</comment>
<evidence type="ECO:0000256" key="1">
    <source>
        <dbReference type="ARBA" id="ARBA00022741"/>
    </source>
</evidence>
<dbReference type="InterPro" id="IPR050764">
    <property type="entry name" value="CbbQ/NirQ/NorQ/GpvN"/>
</dbReference>
<dbReference type="EMBL" id="FUYB01000004">
    <property type="protein sequence ID" value="SKA74093.1"/>
    <property type="molecule type" value="Genomic_DNA"/>
</dbReference>
<dbReference type="FunFam" id="3.40.50.300:FF:000640">
    <property type="entry name" value="MoxR family ATPase"/>
    <property type="match status" value="1"/>
</dbReference>
<keyword evidence="1" id="KW-0547">Nucleotide-binding</keyword>
<keyword evidence="7" id="KW-1185">Reference proteome</keyword>
<name>A0A1T4W9Z9_9GAMM</name>
<evidence type="ECO:0000259" key="5">
    <source>
        <dbReference type="Pfam" id="PF17863"/>
    </source>
</evidence>
<keyword evidence="2" id="KW-0067">ATP-binding</keyword>
<dbReference type="RefSeq" id="WP_078921806.1">
    <property type="nucleotide sequence ID" value="NZ_FUYB01000004.1"/>
</dbReference>
<dbReference type="GO" id="GO:0016887">
    <property type="term" value="F:ATP hydrolysis activity"/>
    <property type="evidence" value="ECO:0007669"/>
    <property type="project" value="InterPro"/>
</dbReference>
<dbReference type="SUPFAM" id="SSF52540">
    <property type="entry name" value="P-loop containing nucleoside triphosphate hydrolases"/>
    <property type="match status" value="1"/>
</dbReference>
<sequence length="323" mass="36053">MNQKQNFDKLSRYLERKIVGQKSLINRLLIALLADGHLLVEGAPGLAKTRAIQMLGQGVEGSFHRVQFTPDLLPADITGTEVFHPNDGSFKFQKGPLFHNLILADEINRAPAKVQSALLEAMAERQITVAGTTWKLPDPFLVMATQNPIEQEGTYHLPEAQLDRFLMHVLVDYPTAEEERLILLLGRKEAMEEVRHEKLVEEPLVGPAEIRAARQEVLMLYMADNIEQYLLQLVLATRHPERYGKSLTGSIAYGASPRATLALDRCARAHAWLAGRDFVSPEDVQAVAHDVLRHRLLLTFEAEADGMSANHLIDELLALVAVP</sequence>
<dbReference type="Gene3D" id="3.40.50.300">
    <property type="entry name" value="P-loop containing nucleotide triphosphate hydrolases"/>
    <property type="match status" value="1"/>
</dbReference>
<dbReference type="OrthoDB" id="9808397at2"/>
<dbReference type="PANTHER" id="PTHR42759:SF1">
    <property type="entry name" value="MAGNESIUM-CHELATASE SUBUNIT CHLD"/>
    <property type="match status" value="1"/>
</dbReference>
<feature type="domain" description="ATPase AAA-3" evidence="4">
    <location>
        <begin position="37"/>
        <end position="167"/>
    </location>
</feature>
<dbReference type="STRING" id="92487.SAMN02745130_01337"/>
<evidence type="ECO:0000256" key="2">
    <source>
        <dbReference type="ARBA" id="ARBA00022840"/>
    </source>
</evidence>
<gene>
    <name evidence="6" type="ORF">SAMN02745130_01337</name>
</gene>
<dbReference type="PIRSF" id="PIRSF002849">
    <property type="entry name" value="AAA_ATPase_chaperone_MoxR_prd"/>
    <property type="match status" value="1"/>
</dbReference>
<proteinExistence type="inferred from homology"/>
<evidence type="ECO:0000313" key="6">
    <source>
        <dbReference type="EMBL" id="SKA74093.1"/>
    </source>
</evidence>
<dbReference type="GO" id="GO:0005524">
    <property type="term" value="F:ATP binding"/>
    <property type="evidence" value="ECO:0007669"/>
    <property type="project" value="UniProtKB-KW"/>
</dbReference>
<dbReference type="InterPro" id="IPR041628">
    <property type="entry name" value="ChlI/MoxR_AAA_lid"/>
</dbReference>
<dbReference type="InterPro" id="IPR027417">
    <property type="entry name" value="P-loop_NTPase"/>
</dbReference>
<reference evidence="6 7" key="1">
    <citation type="submission" date="2017-02" db="EMBL/GenBank/DDBJ databases">
        <authorList>
            <person name="Peterson S.W."/>
        </authorList>
    </citation>
    <scope>NUCLEOTIDE SEQUENCE [LARGE SCALE GENOMIC DNA]</scope>
    <source>
        <strain evidence="6 7">ATCC 49788</strain>
    </source>
</reference>
<organism evidence="6 7">
    <name type="scientific">Thiothrix eikelboomii</name>
    <dbReference type="NCBI Taxonomy" id="92487"/>
    <lineage>
        <taxon>Bacteria</taxon>
        <taxon>Pseudomonadati</taxon>
        <taxon>Pseudomonadota</taxon>
        <taxon>Gammaproteobacteria</taxon>
        <taxon>Thiotrichales</taxon>
        <taxon>Thiotrichaceae</taxon>
        <taxon>Thiothrix</taxon>
    </lineage>
</organism>
<feature type="domain" description="ChlI/MoxR AAA lid" evidence="5">
    <location>
        <begin position="250"/>
        <end position="315"/>
    </location>
</feature>
<dbReference type="Pfam" id="PF07726">
    <property type="entry name" value="AAA_3"/>
    <property type="match status" value="1"/>
</dbReference>
<accession>A0A1T4W9Z9</accession>
<dbReference type="Pfam" id="PF17863">
    <property type="entry name" value="AAA_lid_2"/>
    <property type="match status" value="1"/>
</dbReference>
<dbReference type="AlphaFoldDB" id="A0A1T4W9Z9"/>
<protein>
    <submittedName>
        <fullName evidence="6">MoxR-like ATPase</fullName>
    </submittedName>
</protein>
<evidence type="ECO:0000259" key="4">
    <source>
        <dbReference type="Pfam" id="PF07726"/>
    </source>
</evidence>
<evidence type="ECO:0000313" key="7">
    <source>
        <dbReference type="Proteomes" id="UP000190460"/>
    </source>
</evidence>
<dbReference type="InterPro" id="IPR011703">
    <property type="entry name" value="ATPase_AAA-3"/>
</dbReference>
<dbReference type="Gene3D" id="1.10.8.80">
    <property type="entry name" value="Magnesium chelatase subunit I, C-Terminal domain"/>
    <property type="match status" value="1"/>
</dbReference>
<dbReference type="Proteomes" id="UP000190460">
    <property type="component" value="Unassembled WGS sequence"/>
</dbReference>
<dbReference type="PANTHER" id="PTHR42759">
    <property type="entry name" value="MOXR FAMILY PROTEIN"/>
    <property type="match status" value="1"/>
</dbReference>